<evidence type="ECO:0000313" key="3">
    <source>
        <dbReference type="Proteomes" id="UP001642484"/>
    </source>
</evidence>
<comment type="caution">
    <text evidence="2">The sequence shown here is derived from an EMBL/GenBank/DDBJ whole genome shotgun (WGS) entry which is preliminary data.</text>
</comment>
<accession>A0ABP0P824</accession>
<evidence type="ECO:0000256" key="1">
    <source>
        <dbReference type="SAM" id="MobiDB-lite"/>
    </source>
</evidence>
<dbReference type="Proteomes" id="UP001642484">
    <property type="component" value="Unassembled WGS sequence"/>
</dbReference>
<dbReference type="EMBL" id="CAXAMN010022668">
    <property type="protein sequence ID" value="CAK9071753.1"/>
    <property type="molecule type" value="Genomic_DNA"/>
</dbReference>
<gene>
    <name evidence="2" type="ORF">CCMP2556_LOCUS35270</name>
</gene>
<reference evidence="2 3" key="1">
    <citation type="submission" date="2024-02" db="EMBL/GenBank/DDBJ databases">
        <authorList>
            <person name="Chen Y."/>
            <person name="Shah S."/>
            <person name="Dougan E. K."/>
            <person name="Thang M."/>
            <person name="Chan C."/>
        </authorList>
    </citation>
    <scope>NUCLEOTIDE SEQUENCE [LARGE SCALE GENOMIC DNA]</scope>
</reference>
<name>A0ABP0P824_9DINO</name>
<feature type="region of interest" description="Disordered" evidence="1">
    <location>
        <begin position="107"/>
        <end position="164"/>
    </location>
</feature>
<keyword evidence="3" id="KW-1185">Reference proteome</keyword>
<organism evidence="2 3">
    <name type="scientific">Durusdinium trenchii</name>
    <dbReference type="NCBI Taxonomy" id="1381693"/>
    <lineage>
        <taxon>Eukaryota</taxon>
        <taxon>Sar</taxon>
        <taxon>Alveolata</taxon>
        <taxon>Dinophyceae</taxon>
        <taxon>Suessiales</taxon>
        <taxon>Symbiodiniaceae</taxon>
        <taxon>Durusdinium</taxon>
    </lineage>
</organism>
<feature type="compositionally biased region" description="Polar residues" evidence="1">
    <location>
        <begin position="120"/>
        <end position="129"/>
    </location>
</feature>
<proteinExistence type="predicted"/>
<evidence type="ECO:0000313" key="2">
    <source>
        <dbReference type="EMBL" id="CAK9071753.1"/>
    </source>
</evidence>
<protein>
    <submittedName>
        <fullName evidence="2">Uncharacterized protein</fullName>
    </submittedName>
</protein>
<feature type="region of interest" description="Disordered" evidence="1">
    <location>
        <begin position="180"/>
        <end position="264"/>
    </location>
</feature>
<sequence length="291" mass="31460">MSSLDVALEQQSNAAKTKLKERAGKSRLVADSSTGVRDIQNVLRNFLTYKETSDLHALISPGKFVKLTWKSQPDPEYMVKMANLCYDLADAQDFDISEFEKISSNQLQPLPHAAPATPTKGPTSSNSVGFSPDASKTEPQGRFTGSSASFRMSRLELGPPSPVKRKLNLDEKLLYEAEGHIPKKAVPKSKAGPMKRPAIKRPPSSLPPTNSHEPNEVPGEGAVGHADDGDERGDEPPTKLMFRKNVHSRTYNKEKNAQLKGGADLETAKDAACSAGAAAVREAEAQGLLED</sequence>